<feature type="compositionally biased region" description="Polar residues" evidence="1">
    <location>
        <begin position="8"/>
        <end position="18"/>
    </location>
</feature>
<feature type="compositionally biased region" description="Basic and acidic residues" evidence="1">
    <location>
        <begin position="57"/>
        <end position="72"/>
    </location>
</feature>
<gene>
    <name evidence="2" type="ORF">FPRO05_03204</name>
</gene>
<accession>A0A365N137</accession>
<dbReference type="AlphaFoldDB" id="A0A365N137"/>
<proteinExistence type="predicted"/>
<evidence type="ECO:0000313" key="2">
    <source>
        <dbReference type="EMBL" id="RBA14412.1"/>
    </source>
</evidence>
<feature type="region of interest" description="Disordered" evidence="1">
    <location>
        <begin position="55"/>
        <end position="138"/>
    </location>
</feature>
<dbReference type="Proteomes" id="UP000251714">
    <property type="component" value="Unassembled WGS sequence"/>
</dbReference>
<name>A0A365N137_GIBIN</name>
<evidence type="ECO:0000256" key="1">
    <source>
        <dbReference type="SAM" id="MobiDB-lite"/>
    </source>
</evidence>
<comment type="caution">
    <text evidence="2">The sequence shown here is derived from an EMBL/GenBank/DDBJ whole genome shotgun (WGS) entry which is preliminary data.</text>
</comment>
<sequence length="214" mass="24448">MSGPSLLYVQQSLRSNESPVDPQAQEKDTLPKCMHINKLDTALAGVPASIPVSVSEKSYRRTDHAEYHEQKRNLPPLIQKDRNGPEGGSEFCEEDETTERPNTSMPDNAARDGVHPPLFVSNRHPSAHRTQRRSQRLSVLTGRTRRPFRKIQNRVSKETKPTPQDNTIMELMPLAASGNKFLDTDGDIIFPSIKEFCEMTEIDKREWQYARYLF</sequence>
<evidence type="ECO:0000313" key="3">
    <source>
        <dbReference type="Proteomes" id="UP000251714"/>
    </source>
</evidence>
<organism evidence="2 3">
    <name type="scientific">Gibberella intermedia</name>
    <name type="common">Bulb rot disease fungus</name>
    <name type="synonym">Fusarium proliferatum</name>
    <dbReference type="NCBI Taxonomy" id="948311"/>
    <lineage>
        <taxon>Eukaryota</taxon>
        <taxon>Fungi</taxon>
        <taxon>Dikarya</taxon>
        <taxon>Ascomycota</taxon>
        <taxon>Pezizomycotina</taxon>
        <taxon>Sordariomycetes</taxon>
        <taxon>Hypocreomycetidae</taxon>
        <taxon>Hypocreales</taxon>
        <taxon>Nectriaceae</taxon>
        <taxon>Fusarium</taxon>
        <taxon>Fusarium fujikuroi species complex</taxon>
    </lineage>
</organism>
<feature type="region of interest" description="Disordered" evidence="1">
    <location>
        <begin position="1"/>
        <end position="29"/>
    </location>
</feature>
<feature type="compositionally biased region" description="Basic residues" evidence="1">
    <location>
        <begin position="125"/>
        <end position="135"/>
    </location>
</feature>
<reference evidence="2 3" key="1">
    <citation type="submission" date="2017-12" db="EMBL/GenBank/DDBJ databases">
        <title>Genome sequence of the mycotoxigenic crop pathogen Fusarium proliferatum, strain ITEM 2341 from Date Palm.</title>
        <authorList>
            <person name="Almiman B.F."/>
            <person name="Shittu T.A."/>
            <person name="Muthumeenakshi S."/>
            <person name="Baroncelli R."/>
            <person name="Sreenivasaprasada S."/>
        </authorList>
    </citation>
    <scope>NUCLEOTIDE SEQUENCE [LARGE SCALE GENOMIC DNA]</scope>
    <source>
        <strain evidence="2 3">ITEM 2341</strain>
    </source>
</reference>
<dbReference type="EMBL" id="PKMI01000028">
    <property type="protein sequence ID" value="RBA14412.1"/>
    <property type="molecule type" value="Genomic_DNA"/>
</dbReference>
<protein>
    <submittedName>
        <fullName evidence="2">Uncharacterized protein</fullName>
    </submittedName>
</protein>